<reference evidence="2" key="1">
    <citation type="submission" date="2019-07" db="EMBL/GenBank/DDBJ databases">
        <title>De Novo Assembly of kiwifruit Actinidia rufa.</title>
        <authorList>
            <person name="Sugita-Konishi S."/>
            <person name="Sato K."/>
            <person name="Mori E."/>
            <person name="Abe Y."/>
            <person name="Kisaki G."/>
            <person name="Hamano K."/>
            <person name="Suezawa K."/>
            <person name="Otani M."/>
            <person name="Fukuda T."/>
            <person name="Manabe T."/>
            <person name="Gomi K."/>
            <person name="Tabuchi M."/>
            <person name="Akimitsu K."/>
            <person name="Kataoka I."/>
        </authorList>
    </citation>
    <scope>NUCLEOTIDE SEQUENCE [LARGE SCALE GENOMIC DNA]</scope>
    <source>
        <strain evidence="2">cv. Fuchu</strain>
    </source>
</reference>
<dbReference type="Proteomes" id="UP000585474">
    <property type="component" value="Unassembled WGS sequence"/>
</dbReference>
<sequence length="111" mass="12388">MTPDAAYDYVRFIGPRVQLAPPPSGRYVSLLFYVVQDYYSHKVKRPGSYISMEPSTDLDGYDDSSLVGNESLAELTLACKVQFASQAAITRLSCLRLHCHDQKPSRKKIGS</sequence>
<dbReference type="AlphaFoldDB" id="A0A7J0DNW2"/>
<comment type="caution">
    <text evidence="1">The sequence shown here is derived from an EMBL/GenBank/DDBJ whole genome shotgun (WGS) entry which is preliminary data.</text>
</comment>
<evidence type="ECO:0000313" key="1">
    <source>
        <dbReference type="EMBL" id="GFS39315.1"/>
    </source>
</evidence>
<keyword evidence="2" id="KW-1185">Reference proteome</keyword>
<accession>A0A7J0DNW2</accession>
<gene>
    <name evidence="1" type="ORF">Acr_00g0062240</name>
</gene>
<proteinExistence type="predicted"/>
<organism evidence="1 2">
    <name type="scientific">Actinidia rufa</name>
    <dbReference type="NCBI Taxonomy" id="165716"/>
    <lineage>
        <taxon>Eukaryota</taxon>
        <taxon>Viridiplantae</taxon>
        <taxon>Streptophyta</taxon>
        <taxon>Embryophyta</taxon>
        <taxon>Tracheophyta</taxon>
        <taxon>Spermatophyta</taxon>
        <taxon>Magnoliopsida</taxon>
        <taxon>eudicotyledons</taxon>
        <taxon>Gunneridae</taxon>
        <taxon>Pentapetalae</taxon>
        <taxon>asterids</taxon>
        <taxon>Ericales</taxon>
        <taxon>Actinidiaceae</taxon>
        <taxon>Actinidia</taxon>
    </lineage>
</organism>
<name>A0A7J0DNW2_9ERIC</name>
<evidence type="ECO:0000313" key="2">
    <source>
        <dbReference type="Proteomes" id="UP000585474"/>
    </source>
</evidence>
<dbReference type="EMBL" id="BJWL01000327">
    <property type="protein sequence ID" value="GFS39315.1"/>
    <property type="molecule type" value="Genomic_DNA"/>
</dbReference>
<protein>
    <submittedName>
        <fullName evidence="1">Uncharacterized protein</fullName>
    </submittedName>
</protein>